<dbReference type="EMBL" id="AVPJ01000003">
    <property type="protein sequence ID" value="KGN33791.1"/>
    <property type="molecule type" value="Genomic_DNA"/>
</dbReference>
<dbReference type="PROSITE" id="PS50893">
    <property type="entry name" value="ABC_TRANSPORTER_2"/>
    <property type="match status" value="1"/>
</dbReference>
<gene>
    <name evidence="6" type="ORF">N802_08250</name>
</gene>
<dbReference type="PANTHER" id="PTHR43335:SF2">
    <property type="entry name" value="ABC TRANSPORTER, ATP-BINDING PROTEIN"/>
    <property type="match status" value="1"/>
</dbReference>
<dbReference type="Proteomes" id="UP000030002">
    <property type="component" value="Unassembled WGS sequence"/>
</dbReference>
<dbReference type="PANTHER" id="PTHR43335">
    <property type="entry name" value="ABC TRANSPORTER, ATP-BINDING PROTEIN"/>
    <property type="match status" value="1"/>
</dbReference>
<dbReference type="InterPro" id="IPR003439">
    <property type="entry name" value="ABC_transporter-like_ATP-bd"/>
</dbReference>
<comment type="similarity">
    <text evidence="1">Belongs to the ABC transporter superfamily.</text>
</comment>
<comment type="caution">
    <text evidence="6">The sequence shown here is derived from an EMBL/GenBank/DDBJ whole genome shotgun (WGS) entry which is preliminary data.</text>
</comment>
<keyword evidence="3" id="KW-0547">Nucleotide-binding</keyword>
<dbReference type="RefSeq" id="WP_035913407.1">
    <property type="nucleotide sequence ID" value="NZ_AVPJ01000003.1"/>
</dbReference>
<name>A0A0A0JDS5_9MICO</name>
<evidence type="ECO:0000256" key="2">
    <source>
        <dbReference type="ARBA" id="ARBA00022448"/>
    </source>
</evidence>
<dbReference type="PROSITE" id="PS00211">
    <property type="entry name" value="ABC_TRANSPORTER_1"/>
    <property type="match status" value="1"/>
</dbReference>
<dbReference type="GO" id="GO:0005524">
    <property type="term" value="F:ATP binding"/>
    <property type="evidence" value="ECO:0007669"/>
    <property type="project" value="UniProtKB-KW"/>
</dbReference>
<dbReference type="AlphaFoldDB" id="A0A0A0JDS5"/>
<accession>A0A0A0JDS5</accession>
<proteinExistence type="inferred from homology"/>
<organism evidence="6 7">
    <name type="scientific">Knoellia sinensis KCTC 19936</name>
    <dbReference type="NCBI Taxonomy" id="1385520"/>
    <lineage>
        <taxon>Bacteria</taxon>
        <taxon>Bacillati</taxon>
        <taxon>Actinomycetota</taxon>
        <taxon>Actinomycetes</taxon>
        <taxon>Micrococcales</taxon>
        <taxon>Intrasporangiaceae</taxon>
        <taxon>Knoellia</taxon>
    </lineage>
</organism>
<dbReference type="GO" id="GO:0016887">
    <property type="term" value="F:ATP hydrolysis activity"/>
    <property type="evidence" value="ECO:0007669"/>
    <property type="project" value="InterPro"/>
</dbReference>
<dbReference type="eggNOG" id="COG1131">
    <property type="taxonomic scope" value="Bacteria"/>
</dbReference>
<evidence type="ECO:0000256" key="3">
    <source>
        <dbReference type="ARBA" id="ARBA00022741"/>
    </source>
</evidence>
<dbReference type="OrthoDB" id="9804819at2"/>
<reference evidence="6 7" key="1">
    <citation type="submission" date="2013-08" db="EMBL/GenBank/DDBJ databases">
        <title>The genome sequence of Knoellia sinensis.</title>
        <authorList>
            <person name="Zhu W."/>
            <person name="Wang G."/>
        </authorList>
    </citation>
    <scope>NUCLEOTIDE SEQUENCE [LARGE SCALE GENOMIC DNA]</scope>
    <source>
        <strain evidence="6 7">KCTC 19936</strain>
    </source>
</reference>
<dbReference type="SUPFAM" id="SSF52540">
    <property type="entry name" value="P-loop containing nucleoside triphosphate hydrolases"/>
    <property type="match status" value="1"/>
</dbReference>
<dbReference type="InterPro" id="IPR003593">
    <property type="entry name" value="AAA+_ATPase"/>
</dbReference>
<dbReference type="SMART" id="SM00382">
    <property type="entry name" value="AAA"/>
    <property type="match status" value="1"/>
</dbReference>
<dbReference type="Gene3D" id="3.40.50.300">
    <property type="entry name" value="P-loop containing nucleotide triphosphate hydrolases"/>
    <property type="match status" value="1"/>
</dbReference>
<keyword evidence="2" id="KW-0813">Transport</keyword>
<evidence type="ECO:0000313" key="6">
    <source>
        <dbReference type="EMBL" id="KGN33791.1"/>
    </source>
</evidence>
<dbReference type="InterPro" id="IPR027417">
    <property type="entry name" value="P-loop_NTPase"/>
</dbReference>
<protein>
    <submittedName>
        <fullName evidence="6">ABC transporter ATP-binding protein</fullName>
    </submittedName>
</protein>
<dbReference type="InterPro" id="IPR017871">
    <property type="entry name" value="ABC_transporter-like_CS"/>
</dbReference>
<dbReference type="Pfam" id="PF00005">
    <property type="entry name" value="ABC_tran"/>
    <property type="match status" value="1"/>
</dbReference>
<sequence>MSTTVTFTGVTRRHGKGIALDRVDVALEPGVTGLLGPNGAGKTTLLRLLATVLPPTEGRCRILGLDPDSSDDRIEIRRRLGYLPQEVGYPRGFTAFEFVDYVAALKEWSDRPGRHAEVRRVLDLVGMADLAGKKMRRLSGGQRRRVALAQSLIGSPELLILDEPTNGLDPEQRASLRGVLSSAGQRSTILLATHQTEDVAALCERVIVLDSGRIRYDGSVRDLVAQAAGRVWLADVESPNALSSWRTGTGRFRHVAMDAPQGVELAEPTLEDAYLLLRGGERDSVDMEVA</sequence>
<feature type="domain" description="ABC transporter" evidence="5">
    <location>
        <begin position="5"/>
        <end position="236"/>
    </location>
</feature>
<evidence type="ECO:0000256" key="1">
    <source>
        <dbReference type="ARBA" id="ARBA00005417"/>
    </source>
</evidence>
<evidence type="ECO:0000256" key="4">
    <source>
        <dbReference type="ARBA" id="ARBA00022840"/>
    </source>
</evidence>
<dbReference type="STRING" id="1385520.N802_08250"/>
<evidence type="ECO:0000313" key="7">
    <source>
        <dbReference type="Proteomes" id="UP000030002"/>
    </source>
</evidence>
<keyword evidence="4 6" id="KW-0067">ATP-binding</keyword>
<keyword evidence="7" id="KW-1185">Reference proteome</keyword>
<evidence type="ECO:0000259" key="5">
    <source>
        <dbReference type="PROSITE" id="PS50893"/>
    </source>
</evidence>